<proteinExistence type="predicted"/>
<organism evidence="2 3">
    <name type="scientific">Thamnidium elegans</name>
    <dbReference type="NCBI Taxonomy" id="101142"/>
    <lineage>
        <taxon>Eukaryota</taxon>
        <taxon>Fungi</taxon>
        <taxon>Fungi incertae sedis</taxon>
        <taxon>Mucoromycota</taxon>
        <taxon>Mucoromycotina</taxon>
        <taxon>Mucoromycetes</taxon>
        <taxon>Mucorales</taxon>
        <taxon>Mucorineae</taxon>
        <taxon>Mucoraceae</taxon>
        <taxon>Thamnidium</taxon>
    </lineage>
</organism>
<name>A0A8H7SP31_9FUNG</name>
<gene>
    <name evidence="2" type="ORF">INT48_005979</name>
</gene>
<keyword evidence="3" id="KW-1185">Reference proteome</keyword>
<dbReference type="AlphaFoldDB" id="A0A8H7SP31"/>
<dbReference type="InterPro" id="IPR013087">
    <property type="entry name" value="Znf_C2H2_type"/>
</dbReference>
<protein>
    <recommendedName>
        <fullName evidence="1">C2H2-type domain-containing protein</fullName>
    </recommendedName>
</protein>
<sequence length="445" mass="51556">LNFEYKSKTQKRGDNFNKFISKKFINNNPEVKYSRRVECSGCHELFGCIKELRTHFFNHILRSKRSIEEGTSNNSNSNNYTNKKVHTFDFQPISKINIQNGPKFTMEDMKSLSPMYSFRFQRSCYPINNDADRVITNNQQNQRIFVSLNRRPESLRFLRLALKCKDTDELEDFNFGKVPVAASDQERCLLRTIRHTLQDFVSKCRRKSPIIPSNHERTFFFDRIMPIINYFADNSGTVHFEWGEKMIMSLQAVNLSVAFSEISNPNYADGIGYSTTTGIVGEERIAIECSSGGREENIQHTYGDSLKLTKSLTTMLVLKAYKRSNASYKTFCKFKTIDIQCIKRTLTLFILFMDEEKKLVVEEKRSANMPICFDEIFDFMQVFELIAYLQVLVSEQEQVDKILRSEHTGITDVGKEEIISKAFADCKLDFEADLNATEPELVGEQ</sequence>
<dbReference type="PROSITE" id="PS00028">
    <property type="entry name" value="ZINC_FINGER_C2H2_1"/>
    <property type="match status" value="1"/>
</dbReference>
<comment type="caution">
    <text evidence="2">The sequence shown here is derived from an EMBL/GenBank/DDBJ whole genome shotgun (WGS) entry which is preliminary data.</text>
</comment>
<reference evidence="2" key="1">
    <citation type="submission" date="2021-01" db="EMBL/GenBank/DDBJ databases">
        <title>Metabolic potential, ecology and presence of endohyphal bacteria is reflected in genomic diversity of Mucoromycotina.</title>
        <authorList>
            <person name="Muszewska A."/>
            <person name="Okrasinska A."/>
            <person name="Steczkiewicz K."/>
            <person name="Drgas O."/>
            <person name="Orlowska M."/>
            <person name="Perlinska-Lenart U."/>
            <person name="Aleksandrzak-Piekarczyk T."/>
            <person name="Szatraj K."/>
            <person name="Zielenkiewicz U."/>
            <person name="Pilsyk S."/>
            <person name="Malc E."/>
            <person name="Mieczkowski P."/>
            <person name="Kruszewska J.S."/>
            <person name="Biernat P."/>
            <person name="Pawlowska J."/>
        </authorList>
    </citation>
    <scope>NUCLEOTIDE SEQUENCE</scope>
    <source>
        <strain evidence="2">WA0000018081</strain>
    </source>
</reference>
<evidence type="ECO:0000313" key="2">
    <source>
        <dbReference type="EMBL" id="KAG2234179.1"/>
    </source>
</evidence>
<feature type="non-terminal residue" evidence="2">
    <location>
        <position position="1"/>
    </location>
</feature>
<feature type="domain" description="C2H2-type" evidence="1">
    <location>
        <begin position="39"/>
        <end position="59"/>
    </location>
</feature>
<evidence type="ECO:0000313" key="3">
    <source>
        <dbReference type="Proteomes" id="UP000613177"/>
    </source>
</evidence>
<evidence type="ECO:0000259" key="1">
    <source>
        <dbReference type="PROSITE" id="PS00028"/>
    </source>
</evidence>
<dbReference type="Proteomes" id="UP000613177">
    <property type="component" value="Unassembled WGS sequence"/>
</dbReference>
<accession>A0A8H7SP31</accession>
<dbReference type="EMBL" id="JAEPRE010000059">
    <property type="protein sequence ID" value="KAG2234179.1"/>
    <property type="molecule type" value="Genomic_DNA"/>
</dbReference>